<dbReference type="OrthoDB" id="9990004at2759"/>
<keyword evidence="2" id="KW-0964">Secreted</keyword>
<evidence type="ECO:0000256" key="5">
    <source>
        <dbReference type="ARBA" id="ARBA00022737"/>
    </source>
</evidence>
<keyword evidence="5" id="KW-0677">Repeat</keyword>
<feature type="disulfide bond" evidence="8">
    <location>
        <begin position="69"/>
        <end position="84"/>
    </location>
</feature>
<dbReference type="InterPro" id="IPR052459">
    <property type="entry name" value="TNFRSF_decoy_receptor"/>
</dbReference>
<reference evidence="11 12" key="1">
    <citation type="submission" date="2019-09" db="EMBL/GenBank/DDBJ databases">
        <title>Bird 10,000 Genomes (B10K) Project - Family phase.</title>
        <authorList>
            <person name="Zhang G."/>
        </authorList>
    </citation>
    <scope>NUCLEOTIDE SEQUENCE [LARGE SCALE GENOMIC DNA]</scope>
    <source>
        <strain evidence="11">B10K-DU-001-42</strain>
        <tissue evidence="11">Muscle</tissue>
    </source>
</reference>
<feature type="non-terminal residue" evidence="11">
    <location>
        <position position="1"/>
    </location>
</feature>
<keyword evidence="7" id="KW-0325">Glycoprotein</keyword>
<dbReference type="InterPro" id="IPR034023">
    <property type="entry name" value="TNFRSF6B_N"/>
</dbReference>
<dbReference type="SUPFAM" id="SSF57586">
    <property type="entry name" value="TNF receptor-like"/>
    <property type="match status" value="2"/>
</dbReference>
<dbReference type="GO" id="GO:0006915">
    <property type="term" value="P:apoptotic process"/>
    <property type="evidence" value="ECO:0007669"/>
    <property type="project" value="UniProtKB-KW"/>
</dbReference>
<evidence type="ECO:0000256" key="7">
    <source>
        <dbReference type="ARBA" id="ARBA00023180"/>
    </source>
</evidence>
<evidence type="ECO:0000259" key="10">
    <source>
        <dbReference type="PROSITE" id="PS50050"/>
    </source>
</evidence>
<feature type="domain" description="TNFR-Cys" evidence="10">
    <location>
        <begin position="68"/>
        <end position="109"/>
    </location>
</feature>
<gene>
    <name evidence="11" type="primary">Tnfrsf6b</name>
    <name evidence="11" type="ORF">SEMFRA_R05127</name>
</gene>
<evidence type="ECO:0000256" key="8">
    <source>
        <dbReference type="PROSITE-ProRule" id="PRU00206"/>
    </source>
</evidence>
<dbReference type="SMART" id="SM00208">
    <property type="entry name" value="TNFR"/>
    <property type="match status" value="4"/>
</dbReference>
<proteinExistence type="predicted"/>
<dbReference type="PANTHER" id="PTHR23097">
    <property type="entry name" value="TUMOR NECROSIS FACTOR RECEPTOR SUPERFAMILY MEMBER"/>
    <property type="match status" value="1"/>
</dbReference>
<feature type="disulfide bond" evidence="8">
    <location>
        <begin position="91"/>
        <end position="109"/>
    </location>
</feature>
<evidence type="ECO:0000256" key="3">
    <source>
        <dbReference type="ARBA" id="ARBA00022703"/>
    </source>
</evidence>
<accession>A0A7L2I6D5</accession>
<keyword evidence="6 8" id="KW-1015">Disulfide bond</keyword>
<keyword evidence="4 9" id="KW-0732">Signal</keyword>
<evidence type="ECO:0000256" key="1">
    <source>
        <dbReference type="ARBA" id="ARBA00004613"/>
    </source>
</evidence>
<keyword evidence="3" id="KW-0053">Apoptosis</keyword>
<dbReference type="EMBL" id="VWYK01011054">
    <property type="protein sequence ID" value="NXR06527.1"/>
    <property type="molecule type" value="Genomic_DNA"/>
</dbReference>
<keyword evidence="12" id="KW-1185">Reference proteome</keyword>
<dbReference type="Proteomes" id="UP000536381">
    <property type="component" value="Unassembled WGS sequence"/>
</dbReference>
<dbReference type="CDD" id="cd10575">
    <property type="entry name" value="TNFRSF6B"/>
    <property type="match status" value="1"/>
</dbReference>
<comment type="caution">
    <text evidence="8">Lacks conserved residue(s) required for the propagation of feature annotation.</text>
</comment>
<organism evidence="11 12">
    <name type="scientific">Semnornis frantzii</name>
    <dbReference type="NCBI Taxonomy" id="91796"/>
    <lineage>
        <taxon>Eukaryota</taxon>
        <taxon>Metazoa</taxon>
        <taxon>Chordata</taxon>
        <taxon>Craniata</taxon>
        <taxon>Vertebrata</taxon>
        <taxon>Euteleostomi</taxon>
        <taxon>Archelosauria</taxon>
        <taxon>Archosauria</taxon>
        <taxon>Dinosauria</taxon>
        <taxon>Saurischia</taxon>
        <taxon>Theropoda</taxon>
        <taxon>Coelurosauria</taxon>
        <taxon>Aves</taxon>
        <taxon>Neognathae</taxon>
        <taxon>Neoaves</taxon>
        <taxon>Telluraves</taxon>
        <taxon>Coraciimorphae</taxon>
        <taxon>Piciformes</taxon>
        <taxon>Ramphastidae</taxon>
        <taxon>Semnornis</taxon>
    </lineage>
</organism>
<feature type="non-terminal residue" evidence="11">
    <location>
        <position position="294"/>
    </location>
</feature>
<dbReference type="PANTHER" id="PTHR23097:SF116">
    <property type="entry name" value="TUMOR NECROSIS FACTOR RECEPTOR SUPERFAMILY MEMBER 6B"/>
    <property type="match status" value="1"/>
</dbReference>
<evidence type="ECO:0000256" key="2">
    <source>
        <dbReference type="ARBA" id="ARBA00022525"/>
    </source>
</evidence>
<dbReference type="InterPro" id="IPR001368">
    <property type="entry name" value="TNFR/NGFR_Cys_rich_reg"/>
</dbReference>
<dbReference type="AlphaFoldDB" id="A0A7L2I6D5"/>
<sequence length="294" mass="33766">AEDSSVLSLLQWMFLPLLLALAELSCSAQPTYQWKDAVTQEKLTCQQCPPGTFVAQHCSRDRQTVCQPCPDLHYTQYWNYLEKCRYCNVICEEKQLEVLQCNSTHNRVCQCQQGYYSELEFCIRHSECPPGSGVEKLGTPLENTRCHLCPRGFFSSSSSSTQPCQPHQDCEQQGMVTNVQGNQYHDALCTSCRLDRRNSSQGAALEDDACKQAMIDFVAYQNISTRKLRRLQQILKGSPRKQAPGSKAAMQEKFRTFLTHLKEDHYEVIRELLEALRVTKLHSIEEKLRERFLL</sequence>
<evidence type="ECO:0000256" key="9">
    <source>
        <dbReference type="SAM" id="SignalP"/>
    </source>
</evidence>
<feature type="chain" id="PRO_5029763623" evidence="9">
    <location>
        <begin position="29"/>
        <end position="294"/>
    </location>
</feature>
<dbReference type="GO" id="GO:0005576">
    <property type="term" value="C:extracellular region"/>
    <property type="evidence" value="ECO:0007669"/>
    <property type="project" value="UniProtKB-SubCell"/>
</dbReference>
<dbReference type="PROSITE" id="PS50050">
    <property type="entry name" value="TNFR_NGFR_2"/>
    <property type="match status" value="1"/>
</dbReference>
<dbReference type="Pfam" id="PF00020">
    <property type="entry name" value="TNFR_c6"/>
    <property type="match status" value="2"/>
</dbReference>
<evidence type="ECO:0000313" key="11">
    <source>
        <dbReference type="EMBL" id="NXR06527.1"/>
    </source>
</evidence>
<name>A0A7L2I6D5_9PICI</name>
<comment type="subcellular location">
    <subcellularLocation>
        <location evidence="1">Secreted</location>
    </subcellularLocation>
</comment>
<evidence type="ECO:0000256" key="6">
    <source>
        <dbReference type="ARBA" id="ARBA00023157"/>
    </source>
</evidence>
<dbReference type="Gene3D" id="2.10.50.10">
    <property type="entry name" value="Tumor Necrosis Factor Receptor, subunit A, domain 2"/>
    <property type="match status" value="2"/>
</dbReference>
<protein>
    <submittedName>
        <fullName evidence="11">TNF6B factor</fullName>
    </submittedName>
</protein>
<feature type="signal peptide" evidence="9">
    <location>
        <begin position="1"/>
        <end position="28"/>
    </location>
</feature>
<comment type="caution">
    <text evidence="11">The sequence shown here is derived from an EMBL/GenBank/DDBJ whole genome shotgun (WGS) entry which is preliminary data.</text>
</comment>
<feature type="repeat" description="TNFR-Cys" evidence="8">
    <location>
        <begin position="68"/>
        <end position="109"/>
    </location>
</feature>
<evidence type="ECO:0000313" key="12">
    <source>
        <dbReference type="Proteomes" id="UP000536381"/>
    </source>
</evidence>
<evidence type="ECO:0000256" key="4">
    <source>
        <dbReference type="ARBA" id="ARBA00022729"/>
    </source>
</evidence>